<organism evidence="1 2">
    <name type="scientific">Pseudolycoriella hygida</name>
    <dbReference type="NCBI Taxonomy" id="35572"/>
    <lineage>
        <taxon>Eukaryota</taxon>
        <taxon>Metazoa</taxon>
        <taxon>Ecdysozoa</taxon>
        <taxon>Arthropoda</taxon>
        <taxon>Hexapoda</taxon>
        <taxon>Insecta</taxon>
        <taxon>Pterygota</taxon>
        <taxon>Neoptera</taxon>
        <taxon>Endopterygota</taxon>
        <taxon>Diptera</taxon>
        <taxon>Nematocera</taxon>
        <taxon>Sciaroidea</taxon>
        <taxon>Sciaridae</taxon>
        <taxon>Pseudolycoriella</taxon>
    </lineage>
</organism>
<accession>A0A9Q0RXK1</accession>
<dbReference type="OrthoDB" id="6497308at2759"/>
<proteinExistence type="predicted"/>
<dbReference type="Proteomes" id="UP001151699">
    <property type="component" value="Chromosome C"/>
</dbReference>
<protein>
    <submittedName>
        <fullName evidence="1">Uncharacterized protein</fullName>
    </submittedName>
</protein>
<evidence type="ECO:0000313" key="2">
    <source>
        <dbReference type="Proteomes" id="UP001151699"/>
    </source>
</evidence>
<reference evidence="1" key="1">
    <citation type="submission" date="2022-07" db="EMBL/GenBank/DDBJ databases">
        <authorList>
            <person name="Trinca V."/>
            <person name="Uliana J.V.C."/>
            <person name="Torres T.T."/>
            <person name="Ward R.J."/>
            <person name="Monesi N."/>
        </authorList>
    </citation>
    <scope>NUCLEOTIDE SEQUENCE</scope>
    <source>
        <strain evidence="1">HSMRA1968</strain>
        <tissue evidence="1">Whole embryos</tissue>
    </source>
</reference>
<gene>
    <name evidence="1" type="ORF">Bhyg_14524</name>
</gene>
<dbReference type="AlphaFoldDB" id="A0A9Q0RXK1"/>
<comment type="caution">
    <text evidence="1">The sequence shown here is derived from an EMBL/GenBank/DDBJ whole genome shotgun (WGS) entry which is preliminary data.</text>
</comment>
<keyword evidence="2" id="KW-1185">Reference proteome</keyword>
<dbReference type="EMBL" id="WJQU01000004">
    <property type="protein sequence ID" value="KAJ6635938.1"/>
    <property type="molecule type" value="Genomic_DNA"/>
</dbReference>
<name>A0A9Q0RXK1_9DIPT</name>
<sequence length="645" mass="73186">MDNSNCNNFSAIVKEELIIDDVENNSDAIVKEKRVIDDVEMDEMVEDLEETNRQKAVRANDKTFVATIHSILRTTIGGQSNIMNNSIRPVASQTQLQRIAAAADYRKEQVDEESVKGRFGWTTVDETHIPFLLRQSEKYCSVRMVGTELIYNYSKSLHPDILGCVTIIPSFYVTQAESRLLNEINHIHCDWSFSQYLFTEKDVLIKLSDVENLCKFFLTCYKKLTMGANGPSDKCGFFRINNKSAVPYIVRNGERFVPLLCFEGETENLKLKIESLSGWDLCYIKFCCTVQGILKELYPSGPVNVIRFEEVKDMFPTGTEFRNFWPDSELTNQYLVPNPTPIQPQVQMQHPTIVPVCLSTSDASMTAAHVVSAAGQALTSGWPIVSQNPKTILPNLPTASYPWQFQRNAQFDAQGYVQRHAQGYAQPHAQGYAQPHAQGQLNEAYVQQAAVYVDTQMQHTDIGQQPCNAYNPVQGGQIGTRRHQLTVLIQAQPSLPRMQQCSLPRSQPPQMVRAQQQNQVAKRLARPPHIFAEMCGIPERPLSLRDVPYKIERLTVFDKLFLCVNMCGYHYTDYLCTLPDLKKNLFSEISIGKCMEMLKALKITIYIGNSLQRQTLRENGVCSNAPLVKIQDIIQYINQLHFMAK</sequence>
<evidence type="ECO:0000313" key="1">
    <source>
        <dbReference type="EMBL" id="KAJ6635938.1"/>
    </source>
</evidence>